<dbReference type="EMBL" id="JAGPUO010000023">
    <property type="protein sequence ID" value="KAG5656116.1"/>
    <property type="molecule type" value="Genomic_DNA"/>
</dbReference>
<protein>
    <recommendedName>
        <fullName evidence="4">DUF1917-domain-containing protein</fullName>
    </recommendedName>
</protein>
<comment type="caution">
    <text evidence="2">The sequence shown here is derived from an EMBL/GenBank/DDBJ whole genome shotgun (WGS) entry which is preliminary data.</text>
</comment>
<dbReference type="PANTHER" id="PTHR31977">
    <property type="entry name" value="UPF0696 PROTEIN C11ORF68"/>
    <property type="match status" value="1"/>
</dbReference>
<dbReference type="Pfam" id="PF08939">
    <property type="entry name" value="Bles03"/>
    <property type="match status" value="1"/>
</dbReference>
<evidence type="ECO:0000313" key="2">
    <source>
        <dbReference type="EMBL" id="KAG5656116.1"/>
    </source>
</evidence>
<gene>
    <name evidence="2" type="ORF">KAF25_008992</name>
</gene>
<sequence>MYQGPQSLISVAGYTQASKLNCQTSAPSTRTCFCDSILSPGVIVSYVNNAHFTSAAFDGATGQAIVVHFLSPNFCVSLTPVLLSYLPCRLSIYLNNNMDYSDDSDFYGDEETVMDLRYRVQEFDAQGWMLQQQQSPGRPLPRKNIVADTPHLHNPYAGVHYAWQLTETVDDFLTRLPPKTTDITEDTPWIFICNPYIPRVEKSMAQNQLSKGNEDEAPEEKGSKTVLVMEGGLERLELLTKFMDGIKKSNKALSIKEREMIRERKKASDDILHLAHAAKVRAGKWMLFCSPAEVNDVWDIIAKATANNELGIAAKVAPRPVDEDSRKDRIICVYTTDFADKADVGRVLQKLRELRLVEARGRPIYYKPDAYTYIGISFGNPWGLKASIYKSSDIFQT</sequence>
<dbReference type="Proteomes" id="UP000782241">
    <property type="component" value="Unassembled WGS sequence"/>
</dbReference>
<dbReference type="AlphaFoldDB" id="A0A9P7KR58"/>
<accession>A0A9P7KR58</accession>
<dbReference type="Gene3D" id="3.30.760.10">
    <property type="entry name" value="RNA Cap, Translation Initiation Factor Eif4e"/>
    <property type="match status" value="1"/>
</dbReference>
<organism evidence="2 3">
    <name type="scientific">Fusarium avenaceum</name>
    <dbReference type="NCBI Taxonomy" id="40199"/>
    <lineage>
        <taxon>Eukaryota</taxon>
        <taxon>Fungi</taxon>
        <taxon>Dikarya</taxon>
        <taxon>Ascomycota</taxon>
        <taxon>Pezizomycotina</taxon>
        <taxon>Sordariomycetes</taxon>
        <taxon>Hypocreomycetidae</taxon>
        <taxon>Hypocreales</taxon>
        <taxon>Nectriaceae</taxon>
        <taxon>Fusarium</taxon>
        <taxon>Fusarium tricinctum species complex</taxon>
    </lineage>
</organism>
<evidence type="ECO:0000313" key="3">
    <source>
        <dbReference type="Proteomes" id="UP000782241"/>
    </source>
</evidence>
<dbReference type="InterPro" id="IPR023398">
    <property type="entry name" value="TIF_eIF4e-like"/>
</dbReference>
<evidence type="ECO:0000256" key="1">
    <source>
        <dbReference type="ARBA" id="ARBA00010568"/>
    </source>
</evidence>
<keyword evidence="3" id="KW-1185">Reference proteome</keyword>
<name>A0A9P7KR58_9HYPO</name>
<dbReference type="SUPFAM" id="SSF55418">
    <property type="entry name" value="eIF4e-like"/>
    <property type="match status" value="1"/>
</dbReference>
<evidence type="ECO:0008006" key="4">
    <source>
        <dbReference type="Google" id="ProtNLM"/>
    </source>
</evidence>
<dbReference type="PANTHER" id="PTHR31977:SF1">
    <property type="entry name" value="UPF0696 PROTEIN C11ORF68"/>
    <property type="match status" value="1"/>
</dbReference>
<reference evidence="2" key="1">
    <citation type="submission" date="2021-04" db="EMBL/GenBank/DDBJ databases">
        <title>Draft genome of Fusarium avenaceum strain F156N33, isolated from an atmospheric sample in Virginia.</title>
        <authorList>
            <person name="Yang S."/>
            <person name="Vinatzer B.A."/>
            <person name="Coleman J."/>
        </authorList>
    </citation>
    <scope>NUCLEOTIDE SEQUENCE</scope>
    <source>
        <strain evidence="2">F156N33</strain>
    </source>
</reference>
<proteinExistence type="inferred from homology"/>
<dbReference type="InterPro" id="IPR015034">
    <property type="entry name" value="Bles03"/>
</dbReference>
<comment type="similarity">
    <text evidence="1">Belongs to the UPF0696 family.</text>
</comment>